<comment type="similarity">
    <text evidence="3">Belongs to the peptidase C56 family. HSP31-like subfamily.</text>
</comment>
<dbReference type="CDD" id="cd03141">
    <property type="entry name" value="GATase1_Hsp31_like"/>
    <property type="match status" value="1"/>
</dbReference>
<dbReference type="Proteomes" id="UP001162741">
    <property type="component" value="Chromosome"/>
</dbReference>
<dbReference type="SUPFAM" id="SSF52317">
    <property type="entry name" value="Class I glutamine amidotransferase-like"/>
    <property type="match status" value="1"/>
</dbReference>
<accession>A0ABY6J516</accession>
<evidence type="ECO:0000313" key="6">
    <source>
        <dbReference type="Proteomes" id="UP001162741"/>
    </source>
</evidence>
<reference evidence="5" key="1">
    <citation type="submission" date="2022-10" db="EMBL/GenBank/DDBJ databases">
        <title>Chitinophaga sp. nov., isolated from soil.</title>
        <authorList>
            <person name="Jeon C.O."/>
        </authorList>
    </citation>
    <scope>NUCLEOTIDE SEQUENCE</scope>
    <source>
        <strain evidence="5">R8</strain>
    </source>
</reference>
<keyword evidence="1" id="KW-0346">Stress response</keyword>
<evidence type="ECO:0000313" key="5">
    <source>
        <dbReference type="EMBL" id="UYQ93389.1"/>
    </source>
</evidence>
<dbReference type="InterPro" id="IPR029062">
    <property type="entry name" value="Class_I_gatase-like"/>
</dbReference>
<sequence>MTFLFALLGLLAPNADAPVKAKKVLFVVTSFGEVKGAGKTGLWLEEFSTPYYLLTEKGVEITIASPKGGPSPIDPKSTGESFLTPSAKKFLADPAAQQRLNTTIPLSDINPADYDAIFYPGGHGPMWDLTDHAKSIALISGFYEQGKPVALVCHAPAVLKNVKLKSGEYLVKGKTVAGFTNSEEKTGGSLAMTPFSLEDMLKERGAKYERGADWGPFAVEDGNLVTGQNPASAEVVAGKLLAALGVK</sequence>
<protein>
    <submittedName>
        <fullName evidence="5">Type 1 glutamine amidotransferase domain-containing protein</fullName>
    </submittedName>
</protein>
<dbReference type="Gene3D" id="3.40.50.880">
    <property type="match status" value="1"/>
</dbReference>
<organism evidence="5 6">
    <name type="scientific">Chitinophaga horti</name>
    <dbReference type="NCBI Taxonomy" id="2920382"/>
    <lineage>
        <taxon>Bacteria</taxon>
        <taxon>Pseudomonadati</taxon>
        <taxon>Bacteroidota</taxon>
        <taxon>Chitinophagia</taxon>
        <taxon>Chitinophagales</taxon>
        <taxon>Chitinophagaceae</taxon>
        <taxon>Chitinophaga</taxon>
    </lineage>
</organism>
<evidence type="ECO:0000256" key="2">
    <source>
        <dbReference type="ARBA" id="ARBA00023239"/>
    </source>
</evidence>
<dbReference type="PANTHER" id="PTHR48094:SF11">
    <property type="entry name" value="GLUTATHIONE-INDEPENDENT GLYOXALASE HSP31-RELATED"/>
    <property type="match status" value="1"/>
</dbReference>
<evidence type="ECO:0000256" key="3">
    <source>
        <dbReference type="ARBA" id="ARBA00038493"/>
    </source>
</evidence>
<dbReference type="RefSeq" id="WP_264281478.1">
    <property type="nucleotide sequence ID" value="NZ_CP107006.1"/>
</dbReference>
<dbReference type="PANTHER" id="PTHR48094">
    <property type="entry name" value="PROTEIN/NUCLEIC ACID DEGLYCASE DJ-1-RELATED"/>
    <property type="match status" value="1"/>
</dbReference>
<dbReference type="InterPro" id="IPR002818">
    <property type="entry name" value="DJ-1/PfpI"/>
</dbReference>
<dbReference type="EMBL" id="CP107006">
    <property type="protein sequence ID" value="UYQ93389.1"/>
    <property type="molecule type" value="Genomic_DNA"/>
</dbReference>
<gene>
    <name evidence="5" type="ORF">MKQ68_25230</name>
</gene>
<proteinExistence type="inferred from homology"/>
<keyword evidence="5" id="KW-0315">Glutamine amidotransferase</keyword>
<evidence type="ECO:0000256" key="1">
    <source>
        <dbReference type="ARBA" id="ARBA00023016"/>
    </source>
</evidence>
<evidence type="ECO:0000259" key="4">
    <source>
        <dbReference type="Pfam" id="PF01965"/>
    </source>
</evidence>
<keyword evidence="2" id="KW-0456">Lyase</keyword>
<dbReference type="InterPro" id="IPR050325">
    <property type="entry name" value="Prot/Nucl_acid_deglycase"/>
</dbReference>
<dbReference type="Pfam" id="PF01965">
    <property type="entry name" value="DJ-1_PfpI"/>
    <property type="match status" value="1"/>
</dbReference>
<keyword evidence="6" id="KW-1185">Reference proteome</keyword>
<feature type="domain" description="DJ-1/PfpI" evidence="4">
    <location>
        <begin position="46"/>
        <end position="241"/>
    </location>
</feature>
<name>A0ABY6J516_9BACT</name>